<dbReference type="AlphaFoldDB" id="A0AAW8FVY1"/>
<gene>
    <name evidence="1" type="ORF">QFZ22_009410</name>
</gene>
<name>A0AAW8FVY1_9ACTN</name>
<dbReference type="Gene3D" id="3.30.470.20">
    <property type="entry name" value="ATP-grasp fold, B domain"/>
    <property type="match status" value="1"/>
</dbReference>
<dbReference type="Pfam" id="PF13549">
    <property type="entry name" value="ATP-grasp_5"/>
    <property type="match status" value="1"/>
</dbReference>
<reference evidence="1" key="1">
    <citation type="submission" date="2023-07" db="EMBL/GenBank/DDBJ databases">
        <title>Comparative genomics of wheat-associated soil bacteria to identify genetic determinants of phenazine resistance.</title>
        <authorList>
            <person name="Mouncey N."/>
        </authorList>
    </citation>
    <scope>NUCLEOTIDE SEQUENCE</scope>
    <source>
        <strain evidence="1">V4I22</strain>
    </source>
</reference>
<evidence type="ECO:0008006" key="3">
    <source>
        <dbReference type="Google" id="ProtNLM"/>
    </source>
</evidence>
<sequence length="58" mass="6614">MLLRLSRMAADLPQLAEADFDPVLAAPGQVTVLDARIRLLPRRPHDPCLRRLREEDQP</sequence>
<organism evidence="1 2">
    <name type="scientific">Streptomyces canus</name>
    <dbReference type="NCBI Taxonomy" id="58343"/>
    <lineage>
        <taxon>Bacteria</taxon>
        <taxon>Bacillati</taxon>
        <taxon>Actinomycetota</taxon>
        <taxon>Actinomycetes</taxon>
        <taxon>Kitasatosporales</taxon>
        <taxon>Streptomycetaceae</taxon>
        <taxon>Streptomyces</taxon>
        <taxon>Streptomyces aurantiacus group</taxon>
    </lineage>
</organism>
<proteinExistence type="predicted"/>
<evidence type="ECO:0000313" key="2">
    <source>
        <dbReference type="Proteomes" id="UP001234216"/>
    </source>
</evidence>
<protein>
    <recommendedName>
        <fullName evidence="3">Cytochrome</fullName>
    </recommendedName>
</protein>
<dbReference type="Proteomes" id="UP001234216">
    <property type="component" value="Unassembled WGS sequence"/>
</dbReference>
<comment type="caution">
    <text evidence="1">The sequence shown here is derived from an EMBL/GenBank/DDBJ whole genome shotgun (WGS) entry which is preliminary data.</text>
</comment>
<accession>A0AAW8FVY1</accession>
<evidence type="ECO:0000313" key="1">
    <source>
        <dbReference type="EMBL" id="MDQ0913425.1"/>
    </source>
</evidence>
<dbReference type="EMBL" id="JAUSZV010000005">
    <property type="protein sequence ID" value="MDQ0913425.1"/>
    <property type="molecule type" value="Genomic_DNA"/>
</dbReference>